<protein>
    <submittedName>
        <fullName evidence="2">Unannotated protein</fullName>
    </submittedName>
</protein>
<dbReference type="AlphaFoldDB" id="A0A6J6F6K5"/>
<evidence type="ECO:0000256" key="1">
    <source>
        <dbReference type="SAM" id="MobiDB-lite"/>
    </source>
</evidence>
<organism evidence="2">
    <name type="scientific">freshwater metagenome</name>
    <dbReference type="NCBI Taxonomy" id="449393"/>
    <lineage>
        <taxon>unclassified sequences</taxon>
        <taxon>metagenomes</taxon>
        <taxon>ecological metagenomes</taxon>
    </lineage>
</organism>
<name>A0A6J6F6K5_9ZZZZ</name>
<reference evidence="2" key="1">
    <citation type="submission" date="2020-05" db="EMBL/GenBank/DDBJ databases">
        <authorList>
            <person name="Chiriac C."/>
            <person name="Salcher M."/>
            <person name="Ghai R."/>
            <person name="Kavagutti S V."/>
        </authorList>
    </citation>
    <scope>NUCLEOTIDE SEQUENCE</scope>
</reference>
<gene>
    <name evidence="2" type="ORF">UFOPK1493_03303</name>
</gene>
<evidence type="ECO:0000313" key="2">
    <source>
        <dbReference type="EMBL" id="CAB4584360.1"/>
    </source>
</evidence>
<dbReference type="EMBL" id="CAEZSR010000175">
    <property type="protein sequence ID" value="CAB4584360.1"/>
    <property type="molecule type" value="Genomic_DNA"/>
</dbReference>
<proteinExistence type="predicted"/>
<feature type="region of interest" description="Disordered" evidence="1">
    <location>
        <begin position="86"/>
        <end position="131"/>
    </location>
</feature>
<sequence length="143" mass="15042">MFAASIRKSSSSTIVSANSSTSAGGLASAAMGMRPTRCGASHAITRRSLRTNWLTLGRCTFTTTSSPVRSTAACTWAMEAAASGVRSKLWNRSSRRPPRSPSTTVRTTSNGSAGTWSRHSLNSLTSSAGNSPSPLEMIWPSLM</sequence>
<feature type="compositionally biased region" description="Polar residues" evidence="1">
    <location>
        <begin position="110"/>
        <end position="131"/>
    </location>
</feature>
<feature type="region of interest" description="Disordered" evidence="1">
    <location>
        <begin position="1"/>
        <end position="29"/>
    </location>
</feature>
<accession>A0A6J6F6K5</accession>